<accession>A0AAD4HEM7</accession>
<name>A0AAD4HEM7_9AGAM</name>
<dbReference type="AlphaFoldDB" id="A0AAD4HEM7"/>
<evidence type="ECO:0000313" key="3">
    <source>
        <dbReference type="EMBL" id="KAG1893381.1"/>
    </source>
</evidence>
<dbReference type="Pfam" id="PF18142">
    <property type="entry name" value="SLATT_fungal"/>
    <property type="match status" value="1"/>
</dbReference>
<reference evidence="3" key="1">
    <citation type="journal article" date="2020" name="New Phytol.">
        <title>Comparative genomics reveals dynamic genome evolution in host specialist ectomycorrhizal fungi.</title>
        <authorList>
            <person name="Lofgren L.A."/>
            <person name="Nguyen N.H."/>
            <person name="Vilgalys R."/>
            <person name="Ruytinx J."/>
            <person name="Liao H.L."/>
            <person name="Branco S."/>
            <person name="Kuo A."/>
            <person name="LaButti K."/>
            <person name="Lipzen A."/>
            <person name="Andreopoulos W."/>
            <person name="Pangilinan J."/>
            <person name="Riley R."/>
            <person name="Hundley H."/>
            <person name="Na H."/>
            <person name="Barry K."/>
            <person name="Grigoriev I.V."/>
            <person name="Stajich J.E."/>
            <person name="Kennedy P.G."/>
        </authorList>
    </citation>
    <scope>NUCLEOTIDE SEQUENCE</scope>
    <source>
        <strain evidence="3">FC203</strain>
    </source>
</reference>
<evidence type="ECO:0000313" key="4">
    <source>
        <dbReference type="Proteomes" id="UP001195769"/>
    </source>
</evidence>
<proteinExistence type="predicted"/>
<evidence type="ECO:0000259" key="2">
    <source>
        <dbReference type="Pfam" id="PF18142"/>
    </source>
</evidence>
<dbReference type="Proteomes" id="UP001195769">
    <property type="component" value="Unassembled WGS sequence"/>
</dbReference>
<dbReference type="RefSeq" id="XP_041218957.1">
    <property type="nucleotide sequence ID" value="XM_041363133.1"/>
</dbReference>
<dbReference type="InterPro" id="IPR041622">
    <property type="entry name" value="SLATT_fungi"/>
</dbReference>
<gene>
    <name evidence="3" type="ORF">F5891DRAFT_1067016</name>
</gene>
<keyword evidence="4" id="KW-1185">Reference proteome</keyword>
<dbReference type="GeneID" id="64657431"/>
<feature type="domain" description="SMODS and SLOG-associating 2TM effector" evidence="2">
    <location>
        <begin position="165"/>
        <end position="286"/>
    </location>
</feature>
<feature type="region of interest" description="Disordered" evidence="1">
    <location>
        <begin position="1"/>
        <end position="135"/>
    </location>
</feature>
<protein>
    <recommendedName>
        <fullName evidence="2">SMODS and SLOG-associating 2TM effector domain-containing protein</fullName>
    </recommendedName>
</protein>
<feature type="compositionally biased region" description="Low complexity" evidence="1">
    <location>
        <begin position="14"/>
        <end position="25"/>
    </location>
</feature>
<evidence type="ECO:0000256" key="1">
    <source>
        <dbReference type="SAM" id="MobiDB-lite"/>
    </source>
</evidence>
<sequence length="297" mass="31986">MDPDHDFPPIPTGQSSQSQAHPSQPEVQNPSPSVEPERVDRAVSPHSQLAATEKPPLGSSESEGDRPQSQDFVASEKPLIGSSEGQSPGRTPAYGRYPEFDISQPPPVARNGLRDGHIKRGPSRRSATGHVRPTGSGIGWIVPEIEDKPHRHTIGFRLAPTIANAKIERERYAAKARVTGLALNIAIGLQVALGALTTGISASLTGKQVSIGISILGGMTTLVASYLARTRGSNEPELSITRVKDLDHFLRDCSAFDMDKGHEYGTPELDAQLDHLRKRFEELLGNADGQRKLSPPV</sequence>
<organism evidence="3 4">
    <name type="scientific">Suillus fuscotomentosus</name>
    <dbReference type="NCBI Taxonomy" id="1912939"/>
    <lineage>
        <taxon>Eukaryota</taxon>
        <taxon>Fungi</taxon>
        <taxon>Dikarya</taxon>
        <taxon>Basidiomycota</taxon>
        <taxon>Agaricomycotina</taxon>
        <taxon>Agaricomycetes</taxon>
        <taxon>Agaricomycetidae</taxon>
        <taxon>Boletales</taxon>
        <taxon>Suillineae</taxon>
        <taxon>Suillaceae</taxon>
        <taxon>Suillus</taxon>
    </lineage>
</organism>
<comment type="caution">
    <text evidence="3">The sequence shown here is derived from an EMBL/GenBank/DDBJ whole genome shotgun (WGS) entry which is preliminary data.</text>
</comment>
<dbReference type="EMBL" id="JABBWK010000101">
    <property type="protein sequence ID" value="KAG1893381.1"/>
    <property type="molecule type" value="Genomic_DNA"/>
</dbReference>
<dbReference type="NCBIfam" id="NF033635">
    <property type="entry name" value="SLATT_fungal"/>
    <property type="match status" value="1"/>
</dbReference>